<feature type="binding site" evidence="18">
    <location>
        <position position="371"/>
    </location>
    <ligand>
        <name>acetyl-CoA</name>
        <dbReference type="ChEBI" id="CHEBI:57288"/>
    </ligand>
</feature>
<dbReference type="GO" id="GO:0008360">
    <property type="term" value="P:regulation of cell shape"/>
    <property type="evidence" value="ECO:0007669"/>
    <property type="project" value="UniProtKB-KW"/>
</dbReference>
<feature type="binding site" evidence="18">
    <location>
        <position position="396"/>
    </location>
    <ligand>
        <name>acetyl-CoA</name>
        <dbReference type="ChEBI" id="CHEBI:57288"/>
    </ligand>
</feature>
<feature type="binding site" evidence="18">
    <location>
        <begin position="377"/>
        <end position="378"/>
    </location>
    <ligand>
        <name>acetyl-CoA</name>
        <dbReference type="ChEBI" id="CHEBI:57288"/>
    </ligand>
</feature>
<evidence type="ECO:0000256" key="7">
    <source>
        <dbReference type="ARBA" id="ARBA00022723"/>
    </source>
</evidence>
<feature type="domain" description="MobA-like NTP transferase" evidence="19">
    <location>
        <begin position="21"/>
        <end position="134"/>
    </location>
</feature>
<dbReference type="InterPro" id="IPR001451">
    <property type="entry name" value="Hexapep"/>
</dbReference>
<feature type="binding site" evidence="18">
    <location>
        <position position="114"/>
    </location>
    <ligand>
        <name>Mg(2+)</name>
        <dbReference type="ChEBI" id="CHEBI:18420"/>
    </ligand>
</feature>
<accession>A0A511B1P1</accession>
<evidence type="ECO:0000259" key="19">
    <source>
        <dbReference type="Pfam" id="PF12804"/>
    </source>
</evidence>
<dbReference type="InterPro" id="IPR025877">
    <property type="entry name" value="MobA-like_NTP_Trfase"/>
</dbReference>
<dbReference type="GO" id="GO:0000287">
    <property type="term" value="F:magnesium ion binding"/>
    <property type="evidence" value="ECO:0007669"/>
    <property type="project" value="UniProtKB-UniRule"/>
</dbReference>
<protein>
    <recommendedName>
        <fullName evidence="18">Bifunctional protein GlmU</fullName>
    </recommendedName>
    <domain>
        <recommendedName>
            <fullName evidence="18">UDP-N-acetylglucosamine pyrophosphorylase</fullName>
            <ecNumber evidence="18">2.7.7.23</ecNumber>
        </recommendedName>
        <alternativeName>
            <fullName evidence="18">N-acetylglucosamine-1-phosphate uridyltransferase</fullName>
        </alternativeName>
    </domain>
    <domain>
        <recommendedName>
            <fullName evidence="18">Glucosamine-1-phosphate N-acetyltransferase</fullName>
            <ecNumber evidence="18">2.3.1.157</ecNumber>
        </recommendedName>
    </domain>
</protein>
<keyword evidence="21" id="KW-1185">Reference proteome</keyword>
<feature type="binding site" evidence="18">
    <location>
        <position position="324"/>
    </location>
    <ligand>
        <name>UDP-N-acetyl-alpha-D-glucosamine</name>
        <dbReference type="ChEBI" id="CHEBI:57705"/>
    </ligand>
</feature>
<dbReference type="PANTHER" id="PTHR43584">
    <property type="entry name" value="NUCLEOTIDYL TRANSFERASE"/>
    <property type="match status" value="1"/>
</dbReference>
<dbReference type="HAMAP" id="MF_01631">
    <property type="entry name" value="GlmU"/>
    <property type="match status" value="1"/>
</dbReference>
<dbReference type="InterPro" id="IPR029044">
    <property type="entry name" value="Nucleotide-diphossugar_trans"/>
</dbReference>
<comment type="similarity">
    <text evidence="3 18">In the N-terminal section; belongs to the N-acetylglucosamine-1-phosphate uridyltransferase family.</text>
</comment>
<dbReference type="Gene3D" id="2.160.10.10">
    <property type="entry name" value="Hexapeptide repeat proteins"/>
    <property type="match status" value="1"/>
</dbReference>
<evidence type="ECO:0000256" key="10">
    <source>
        <dbReference type="ARBA" id="ARBA00022960"/>
    </source>
</evidence>
<keyword evidence="10 18" id="KW-0133">Cell shape</keyword>
<keyword evidence="12 18" id="KW-0511">Multifunctional enzyme</keyword>
<evidence type="ECO:0000256" key="15">
    <source>
        <dbReference type="ARBA" id="ARBA00048247"/>
    </source>
</evidence>
<comment type="subcellular location">
    <subcellularLocation>
        <location evidence="1 18">Cytoplasm</location>
    </subcellularLocation>
</comment>
<feature type="region of interest" description="Linker" evidence="18">
    <location>
        <begin position="238"/>
        <end position="258"/>
    </location>
</feature>
<evidence type="ECO:0000256" key="13">
    <source>
        <dbReference type="ARBA" id="ARBA00023315"/>
    </source>
</evidence>
<evidence type="ECO:0000256" key="3">
    <source>
        <dbReference type="ARBA" id="ARBA00007947"/>
    </source>
</evidence>
<dbReference type="GO" id="GO:0006048">
    <property type="term" value="P:UDP-N-acetylglucosamine biosynthetic process"/>
    <property type="evidence" value="ECO:0007669"/>
    <property type="project" value="UniProtKB-UniPathway"/>
</dbReference>
<feature type="binding site" evidence="18">
    <location>
        <begin position="91"/>
        <end position="92"/>
    </location>
    <ligand>
        <name>UDP-N-acetyl-alpha-D-glucosamine</name>
        <dbReference type="ChEBI" id="CHEBI:57705"/>
    </ligand>
</feature>
<dbReference type="PROSITE" id="PS00101">
    <property type="entry name" value="HEXAPEP_TRANSFERASES"/>
    <property type="match status" value="1"/>
</dbReference>
<dbReference type="SUPFAM" id="SSF51161">
    <property type="entry name" value="Trimeric LpxA-like enzymes"/>
    <property type="match status" value="1"/>
</dbReference>
<dbReference type="CDD" id="cd03353">
    <property type="entry name" value="LbH_GlmU_C"/>
    <property type="match status" value="1"/>
</dbReference>
<dbReference type="EC" id="2.7.7.23" evidence="18"/>
<keyword evidence="7 18" id="KW-0479">Metal-binding</keyword>
<feature type="region of interest" description="Pyrophosphorylase" evidence="18">
    <location>
        <begin position="1"/>
        <end position="237"/>
    </location>
</feature>
<dbReference type="Gene3D" id="3.90.550.10">
    <property type="entry name" value="Spore Coat Polysaccharide Biosynthesis Protein SpsA, Chain A"/>
    <property type="match status" value="1"/>
</dbReference>
<dbReference type="InterPro" id="IPR038009">
    <property type="entry name" value="GlmU_C_LbH"/>
</dbReference>
<dbReference type="EMBL" id="BJUZ01000001">
    <property type="protein sequence ID" value="GEK93401.1"/>
    <property type="molecule type" value="Genomic_DNA"/>
</dbReference>
<dbReference type="AlphaFoldDB" id="A0A511B1P1"/>
<comment type="similarity">
    <text evidence="2 18">In the C-terminal section; belongs to the transferase hexapeptide repeat family.</text>
</comment>
<dbReference type="NCBIfam" id="TIGR01173">
    <property type="entry name" value="glmU"/>
    <property type="match status" value="1"/>
</dbReference>
<organism evidence="20 21">
    <name type="scientific">Gluconobacter wancherniae NBRC 103581</name>
    <dbReference type="NCBI Taxonomy" id="656744"/>
    <lineage>
        <taxon>Bacteria</taxon>
        <taxon>Pseudomonadati</taxon>
        <taxon>Pseudomonadota</taxon>
        <taxon>Alphaproteobacteria</taxon>
        <taxon>Acetobacterales</taxon>
        <taxon>Acetobacteraceae</taxon>
        <taxon>Gluconobacter</taxon>
    </lineage>
</organism>
<feature type="binding site" evidence="18">
    <location>
        <position position="431"/>
    </location>
    <ligand>
        <name>acetyl-CoA</name>
        <dbReference type="ChEBI" id="CHEBI:57288"/>
    </ligand>
</feature>
<feature type="binding site" evidence="18">
    <location>
        <position position="235"/>
    </location>
    <ligand>
        <name>UDP-N-acetyl-alpha-D-glucosamine</name>
        <dbReference type="ChEBI" id="CHEBI:57705"/>
    </ligand>
</feature>
<dbReference type="NCBIfam" id="NF010933">
    <property type="entry name" value="PRK14353.1"/>
    <property type="match status" value="1"/>
</dbReference>
<comment type="pathway">
    <text evidence="18">Bacterial outer membrane biogenesis; LPS lipid A biosynthesis.</text>
</comment>
<dbReference type="InterPro" id="IPR050065">
    <property type="entry name" value="GlmU-like"/>
</dbReference>
<comment type="catalytic activity">
    <reaction evidence="15 18">
        <text>alpha-D-glucosamine 1-phosphate + acetyl-CoA = N-acetyl-alpha-D-glucosamine 1-phosphate + CoA + H(+)</text>
        <dbReference type="Rhea" id="RHEA:13725"/>
        <dbReference type="ChEBI" id="CHEBI:15378"/>
        <dbReference type="ChEBI" id="CHEBI:57287"/>
        <dbReference type="ChEBI" id="CHEBI:57288"/>
        <dbReference type="ChEBI" id="CHEBI:57776"/>
        <dbReference type="ChEBI" id="CHEBI:58516"/>
        <dbReference type="EC" id="2.3.1.157"/>
    </reaction>
</comment>
<feature type="binding site" evidence="18">
    <location>
        <begin position="24"/>
        <end position="27"/>
    </location>
    <ligand>
        <name>UDP-N-acetyl-alpha-D-glucosamine</name>
        <dbReference type="ChEBI" id="CHEBI:57705"/>
    </ligand>
</feature>
<keyword evidence="4 18" id="KW-0963">Cytoplasm</keyword>
<keyword evidence="5 18" id="KW-0808">Transferase</keyword>
<evidence type="ECO:0000256" key="1">
    <source>
        <dbReference type="ARBA" id="ARBA00004496"/>
    </source>
</evidence>
<feature type="binding site" evidence="18">
    <location>
        <position position="235"/>
    </location>
    <ligand>
        <name>Mg(2+)</name>
        <dbReference type="ChEBI" id="CHEBI:18420"/>
    </ligand>
</feature>
<dbReference type="GO" id="GO:0005737">
    <property type="term" value="C:cytoplasm"/>
    <property type="evidence" value="ECO:0007669"/>
    <property type="project" value="UniProtKB-SubCell"/>
</dbReference>
<dbReference type="InterPro" id="IPR005882">
    <property type="entry name" value="Bifunctional_GlmU"/>
</dbReference>
<comment type="pathway">
    <text evidence="18">Nucleotide-sugar biosynthesis; UDP-N-acetyl-alpha-D-glucosamine biosynthesis; UDP-N-acetyl-alpha-D-glucosamine from N-acetyl-alpha-D-glucosamine 1-phosphate: step 1/1.</text>
</comment>
<dbReference type="UniPathway" id="UPA00973"/>
<comment type="subunit">
    <text evidence="18">Homotrimer.</text>
</comment>
<dbReference type="InterPro" id="IPR018357">
    <property type="entry name" value="Hexapep_transf_CS"/>
</dbReference>
<dbReference type="GO" id="GO:0003977">
    <property type="term" value="F:UDP-N-acetylglucosamine diphosphorylase activity"/>
    <property type="evidence" value="ECO:0007669"/>
    <property type="project" value="UniProtKB-UniRule"/>
</dbReference>
<sequence length="455" mass="48495">MPVRFGYLGLTMTKAKLHTTAVILAAGLGTRMKSSLPKAMHRLGNRPMITHLIETAKQIFDDVVVVVGPDMPELERATQPYRTVVQSERLGTGHAAKMAESLFGDGDVAILYADNPLITAQTMHRLLDARRSGASLSLLGMRPSDPGKYGRLIEENGHVLRIVEYKDATEAERKIGLCNAGVMCADANDFRRWLSELGNNNAQGEYYLTDVVEMAARSGQVLCVEAPEEELAGVNSRAELARAEATLQQRMRQAAMDGGVTLVAPETVFFSADTQISQDVVIEPNVFFGPGVKIASGSVIRAFSHLEGCTVGEGAMIGPYARLRPGTHCATNSHVGNFVELKNVELGTGAKANHLTYLGDASIGAGTNVGAGTITCNYDGVFKHRTVIGERTFIGSNSILVAPVEIGDDALVAAGSVITENVSATALALGRARQCEKPGRGLAIKHALKAKKEQG</sequence>
<proteinExistence type="inferred from homology"/>
<feature type="active site" description="Proton acceptor" evidence="18">
    <location>
        <position position="354"/>
    </location>
</feature>
<comment type="cofactor">
    <cofactor evidence="18">
        <name>Mg(2+)</name>
        <dbReference type="ChEBI" id="CHEBI:18420"/>
    </cofactor>
    <text evidence="18">Binds 1 Mg(2+) ion per subunit.</text>
</comment>
<reference evidence="20 21" key="1">
    <citation type="submission" date="2019-07" db="EMBL/GenBank/DDBJ databases">
        <title>Whole genome shotgun sequence of Gluconobacter wancherniae NBRC 103581.</title>
        <authorList>
            <person name="Hosoyama A."/>
            <person name="Uohara A."/>
            <person name="Ohji S."/>
            <person name="Ichikawa N."/>
        </authorList>
    </citation>
    <scope>NUCLEOTIDE SEQUENCE [LARGE SCALE GENOMIC DNA]</scope>
    <source>
        <strain evidence="20 21">NBRC 103581</strain>
    </source>
</reference>
<dbReference type="InterPro" id="IPR011004">
    <property type="entry name" value="Trimer_LpxA-like_sf"/>
</dbReference>
<evidence type="ECO:0000256" key="11">
    <source>
        <dbReference type="ARBA" id="ARBA00022984"/>
    </source>
</evidence>
<feature type="binding site" evidence="18">
    <location>
        <position position="38"/>
    </location>
    <ligand>
        <name>UDP-N-acetyl-alpha-D-glucosamine</name>
        <dbReference type="ChEBI" id="CHEBI:57705"/>
    </ligand>
</feature>
<keyword evidence="14 18" id="KW-0961">Cell wall biogenesis/degradation</keyword>
<keyword evidence="8 18" id="KW-0677">Repeat</keyword>
<dbReference type="GO" id="GO:0000902">
    <property type="term" value="P:cell morphogenesis"/>
    <property type="evidence" value="ECO:0007669"/>
    <property type="project" value="UniProtKB-UniRule"/>
</dbReference>
<dbReference type="GO" id="GO:0009245">
    <property type="term" value="P:lipid A biosynthetic process"/>
    <property type="evidence" value="ECO:0007669"/>
    <property type="project" value="UniProtKB-UniRule"/>
</dbReference>
<gene>
    <name evidence="18 20" type="primary">glmU</name>
    <name evidence="20" type="ORF">GWA01_11710</name>
</gene>
<evidence type="ECO:0000256" key="12">
    <source>
        <dbReference type="ARBA" id="ARBA00023268"/>
    </source>
</evidence>
<comment type="caution">
    <text evidence="20">The sequence shown here is derived from an EMBL/GenBank/DDBJ whole genome shotgun (WGS) entry which is preliminary data.</text>
</comment>
<dbReference type="GO" id="GO:0019134">
    <property type="term" value="F:glucosamine-1-phosphate N-acetyltransferase activity"/>
    <property type="evidence" value="ECO:0007669"/>
    <property type="project" value="UniProtKB-UniRule"/>
</dbReference>
<keyword evidence="9 18" id="KW-0460">Magnesium</keyword>
<dbReference type="GO" id="GO:0071555">
    <property type="term" value="P:cell wall organization"/>
    <property type="evidence" value="ECO:0007669"/>
    <property type="project" value="UniProtKB-KW"/>
</dbReference>
<feature type="binding site" evidence="18">
    <location>
        <position position="414"/>
    </location>
    <ligand>
        <name>acetyl-CoA</name>
        <dbReference type="ChEBI" id="CHEBI:57288"/>
    </ligand>
</feature>
<feature type="binding site" evidence="18">
    <location>
        <position position="357"/>
    </location>
    <ligand>
        <name>UDP-N-acetyl-alpha-D-glucosamine</name>
        <dbReference type="ChEBI" id="CHEBI:57705"/>
    </ligand>
</feature>
<dbReference type="Proteomes" id="UP000321230">
    <property type="component" value="Unassembled WGS sequence"/>
</dbReference>
<dbReference type="GO" id="GO:0009252">
    <property type="term" value="P:peptidoglycan biosynthetic process"/>
    <property type="evidence" value="ECO:0007669"/>
    <property type="project" value="UniProtKB-UniRule"/>
</dbReference>
<name>A0A511B1P1_9PROT</name>
<feature type="region of interest" description="N-acetyltransferase" evidence="18">
    <location>
        <begin position="259"/>
        <end position="455"/>
    </location>
</feature>
<dbReference type="UniPathway" id="UPA00113">
    <property type="reaction ID" value="UER00532"/>
</dbReference>
<keyword evidence="6 18" id="KW-0548">Nucleotidyltransferase</keyword>
<dbReference type="EC" id="2.3.1.157" evidence="18"/>
<evidence type="ECO:0000256" key="4">
    <source>
        <dbReference type="ARBA" id="ARBA00022490"/>
    </source>
</evidence>
<feature type="binding site" evidence="18">
    <location>
        <position position="342"/>
    </location>
    <ligand>
        <name>UDP-N-acetyl-alpha-D-glucosamine</name>
        <dbReference type="ChEBI" id="CHEBI:57705"/>
    </ligand>
</feature>
<evidence type="ECO:0000313" key="21">
    <source>
        <dbReference type="Proteomes" id="UP000321230"/>
    </source>
</evidence>
<feature type="binding site" evidence="18">
    <location>
        <position position="86"/>
    </location>
    <ligand>
        <name>UDP-N-acetyl-alpha-D-glucosamine</name>
        <dbReference type="ChEBI" id="CHEBI:57705"/>
    </ligand>
</feature>
<evidence type="ECO:0000256" key="5">
    <source>
        <dbReference type="ARBA" id="ARBA00022679"/>
    </source>
</evidence>
<feature type="binding site" evidence="18">
    <location>
        <position position="164"/>
    </location>
    <ligand>
        <name>UDP-N-acetyl-alpha-D-glucosamine</name>
        <dbReference type="ChEBI" id="CHEBI:57705"/>
    </ligand>
</feature>
<evidence type="ECO:0000256" key="18">
    <source>
        <dbReference type="HAMAP-Rule" id="MF_01631"/>
    </source>
</evidence>
<evidence type="ECO:0000313" key="20">
    <source>
        <dbReference type="EMBL" id="GEK93401.1"/>
    </source>
</evidence>
<dbReference type="Pfam" id="PF14602">
    <property type="entry name" value="Hexapep_2"/>
    <property type="match status" value="1"/>
</dbReference>
<dbReference type="PANTHER" id="PTHR43584:SF3">
    <property type="entry name" value="BIFUNCTIONAL PROTEIN GLMU"/>
    <property type="match status" value="1"/>
</dbReference>
<feature type="binding site" evidence="18">
    <location>
        <position position="368"/>
    </location>
    <ligand>
        <name>UDP-N-acetyl-alpha-D-glucosamine</name>
        <dbReference type="ChEBI" id="CHEBI:57705"/>
    </ligand>
</feature>
<comment type="catalytic activity">
    <reaction evidence="16 18">
        <text>N-acetyl-alpha-D-glucosamine 1-phosphate + UTP + H(+) = UDP-N-acetyl-alpha-D-glucosamine + diphosphate</text>
        <dbReference type="Rhea" id="RHEA:13509"/>
        <dbReference type="ChEBI" id="CHEBI:15378"/>
        <dbReference type="ChEBI" id="CHEBI:33019"/>
        <dbReference type="ChEBI" id="CHEBI:46398"/>
        <dbReference type="ChEBI" id="CHEBI:57705"/>
        <dbReference type="ChEBI" id="CHEBI:57776"/>
        <dbReference type="EC" id="2.7.7.23"/>
    </reaction>
</comment>
<feature type="binding site" evidence="18">
    <location>
        <position position="150"/>
    </location>
    <ligand>
        <name>UDP-N-acetyl-alpha-D-glucosamine</name>
        <dbReference type="ChEBI" id="CHEBI:57705"/>
    </ligand>
</feature>
<evidence type="ECO:0000256" key="6">
    <source>
        <dbReference type="ARBA" id="ARBA00022695"/>
    </source>
</evidence>
<dbReference type="Pfam" id="PF12804">
    <property type="entry name" value="NTP_transf_3"/>
    <property type="match status" value="1"/>
</dbReference>
<evidence type="ECO:0000256" key="14">
    <source>
        <dbReference type="ARBA" id="ARBA00023316"/>
    </source>
</evidence>
<dbReference type="SUPFAM" id="SSF53448">
    <property type="entry name" value="Nucleotide-diphospho-sugar transferases"/>
    <property type="match status" value="1"/>
</dbReference>
<dbReference type="GO" id="GO:0016020">
    <property type="term" value="C:membrane"/>
    <property type="evidence" value="ECO:0007669"/>
    <property type="project" value="GOC"/>
</dbReference>
<feature type="binding site" evidence="18">
    <location>
        <position position="179"/>
    </location>
    <ligand>
        <name>UDP-N-acetyl-alpha-D-glucosamine</name>
        <dbReference type="ChEBI" id="CHEBI:57705"/>
    </ligand>
</feature>
<keyword evidence="11 18" id="KW-0573">Peptidoglycan synthesis</keyword>
<evidence type="ECO:0000256" key="17">
    <source>
        <dbReference type="ARBA" id="ARBA00049628"/>
    </source>
</evidence>
<evidence type="ECO:0000256" key="2">
    <source>
        <dbReference type="ARBA" id="ARBA00007707"/>
    </source>
</evidence>
<comment type="caution">
    <text evidence="18">Lacks conserved residue(s) required for the propagation of feature annotation.</text>
</comment>
<evidence type="ECO:0000256" key="9">
    <source>
        <dbReference type="ARBA" id="ARBA00022842"/>
    </source>
</evidence>
<comment type="pathway">
    <text evidence="18">Nucleotide-sugar biosynthesis; UDP-N-acetyl-alpha-D-glucosamine biosynthesis; N-acetyl-alpha-D-glucosamine 1-phosphate from alpha-D-glucosamine 6-phosphate (route II): step 2/2.</text>
</comment>
<evidence type="ECO:0000256" key="8">
    <source>
        <dbReference type="ARBA" id="ARBA00022737"/>
    </source>
</evidence>
<dbReference type="CDD" id="cd02540">
    <property type="entry name" value="GT2_GlmU_N_bac"/>
    <property type="match status" value="1"/>
</dbReference>
<keyword evidence="13 18" id="KW-0012">Acyltransferase</keyword>
<comment type="function">
    <text evidence="17 18">Catalyzes the last two sequential reactions in the de novo biosynthetic pathway for UDP-N-acetylglucosamine (UDP-GlcNAc). The C-terminal domain catalyzes the transfer of acetyl group from acetyl coenzyme A to glucosamine-1-phosphate (GlcN-1-P) to produce N-acetylglucosamine-1-phosphate (GlcNAc-1-P), which is converted into UDP-GlcNAc by the transfer of uridine 5-monophosphate (from uridine 5-triphosphate), a reaction catalyzed by the N-terminal domain.</text>
</comment>
<evidence type="ECO:0000256" key="16">
    <source>
        <dbReference type="ARBA" id="ARBA00048493"/>
    </source>
</evidence>